<name>A0A0H2RYT8_9AGAM</name>
<dbReference type="AlphaFoldDB" id="A0A0H2RYT8"/>
<sequence length="252" mass="26724">MSSSTQGKVAIVTGASAGIGKATAIALSAAGWKLVLSGRRENALEETAKLCSGPAPVVCPGDVQSEDYVVSLFKTTHEAFGRIDMVFNNAGIAHAQIPWEEMPLSKWLEVMNTNVTGTFLCTREAFKYFKAQTPQGGRIINNGSISAHTPRPFTAPYTASKHAILGLTKCTSLDGRPFNIACTQIDVGNALTEMAMPNTQGTLQANGTRLNEPSFDAKHVADAVVHIAGLPNEVTVLYMNLIATGMPFVGRG</sequence>
<evidence type="ECO:0000313" key="6">
    <source>
        <dbReference type="Proteomes" id="UP000053477"/>
    </source>
</evidence>
<protein>
    <submittedName>
        <fullName evidence="5">Short-chain dehydrogenase/reductase SDR</fullName>
    </submittedName>
</protein>
<dbReference type="InterPro" id="IPR020904">
    <property type="entry name" value="Sc_DH/Rdtase_CS"/>
</dbReference>
<dbReference type="PANTHER" id="PTHR43669:SF3">
    <property type="entry name" value="ALCOHOL DEHYDROGENASE, PUTATIVE (AFU_ORTHOLOGUE AFUA_3G03445)-RELATED"/>
    <property type="match status" value="1"/>
</dbReference>
<dbReference type="InParanoid" id="A0A0H2RYT8"/>
<dbReference type="PRINTS" id="PR00081">
    <property type="entry name" value="GDHRDH"/>
</dbReference>
<dbReference type="STRING" id="27342.A0A0H2RYT8"/>
<dbReference type="SUPFAM" id="SSF51735">
    <property type="entry name" value="NAD(P)-binding Rossmann-fold domains"/>
    <property type="match status" value="1"/>
</dbReference>
<keyword evidence="2" id="KW-0521">NADP</keyword>
<gene>
    <name evidence="5" type="ORF">SCHPADRAFT_937654</name>
</gene>
<accession>A0A0H2RYT8</accession>
<evidence type="ECO:0000256" key="1">
    <source>
        <dbReference type="ARBA" id="ARBA00006484"/>
    </source>
</evidence>
<dbReference type="OrthoDB" id="1933717at2759"/>
<dbReference type="CDD" id="cd05233">
    <property type="entry name" value="SDR_c"/>
    <property type="match status" value="1"/>
</dbReference>
<dbReference type="GO" id="GO:0016491">
    <property type="term" value="F:oxidoreductase activity"/>
    <property type="evidence" value="ECO:0007669"/>
    <property type="project" value="UniProtKB-KW"/>
</dbReference>
<keyword evidence="3" id="KW-0560">Oxidoreductase</keyword>
<dbReference type="Gene3D" id="3.40.50.720">
    <property type="entry name" value="NAD(P)-binding Rossmann-like Domain"/>
    <property type="match status" value="1"/>
</dbReference>
<dbReference type="InterPro" id="IPR002347">
    <property type="entry name" value="SDR_fam"/>
</dbReference>
<evidence type="ECO:0000256" key="2">
    <source>
        <dbReference type="ARBA" id="ARBA00022857"/>
    </source>
</evidence>
<proteinExistence type="inferred from homology"/>
<dbReference type="Proteomes" id="UP000053477">
    <property type="component" value="Unassembled WGS sequence"/>
</dbReference>
<dbReference type="InterPro" id="IPR036291">
    <property type="entry name" value="NAD(P)-bd_dom_sf"/>
</dbReference>
<evidence type="ECO:0000256" key="3">
    <source>
        <dbReference type="ARBA" id="ARBA00023002"/>
    </source>
</evidence>
<comment type="similarity">
    <text evidence="1 4">Belongs to the short-chain dehydrogenases/reductases (SDR) family.</text>
</comment>
<dbReference type="FunFam" id="3.40.50.720:FF:000084">
    <property type="entry name" value="Short-chain dehydrogenase reductase"/>
    <property type="match status" value="1"/>
</dbReference>
<dbReference type="PRINTS" id="PR00080">
    <property type="entry name" value="SDRFAMILY"/>
</dbReference>
<evidence type="ECO:0000256" key="4">
    <source>
        <dbReference type="RuleBase" id="RU000363"/>
    </source>
</evidence>
<dbReference type="EMBL" id="KQ085912">
    <property type="protein sequence ID" value="KLO16792.1"/>
    <property type="molecule type" value="Genomic_DNA"/>
</dbReference>
<evidence type="ECO:0000313" key="5">
    <source>
        <dbReference type="EMBL" id="KLO16792.1"/>
    </source>
</evidence>
<dbReference type="PANTHER" id="PTHR43669">
    <property type="entry name" value="5-KETO-D-GLUCONATE 5-REDUCTASE"/>
    <property type="match status" value="1"/>
</dbReference>
<dbReference type="PROSITE" id="PS00061">
    <property type="entry name" value="ADH_SHORT"/>
    <property type="match status" value="1"/>
</dbReference>
<reference evidence="5 6" key="1">
    <citation type="submission" date="2015-04" db="EMBL/GenBank/DDBJ databases">
        <title>Complete genome sequence of Schizopora paradoxa KUC8140, a cosmopolitan wood degrader in East Asia.</title>
        <authorList>
            <consortium name="DOE Joint Genome Institute"/>
            <person name="Min B."/>
            <person name="Park H."/>
            <person name="Jang Y."/>
            <person name="Kim J.-J."/>
            <person name="Kim K.H."/>
            <person name="Pangilinan J."/>
            <person name="Lipzen A."/>
            <person name="Riley R."/>
            <person name="Grigoriev I.V."/>
            <person name="Spatafora J.W."/>
            <person name="Choi I.-G."/>
        </authorList>
    </citation>
    <scope>NUCLEOTIDE SEQUENCE [LARGE SCALE GENOMIC DNA]</scope>
    <source>
        <strain evidence="5 6">KUC8140</strain>
    </source>
</reference>
<organism evidence="5 6">
    <name type="scientific">Schizopora paradoxa</name>
    <dbReference type="NCBI Taxonomy" id="27342"/>
    <lineage>
        <taxon>Eukaryota</taxon>
        <taxon>Fungi</taxon>
        <taxon>Dikarya</taxon>
        <taxon>Basidiomycota</taxon>
        <taxon>Agaricomycotina</taxon>
        <taxon>Agaricomycetes</taxon>
        <taxon>Hymenochaetales</taxon>
        <taxon>Schizoporaceae</taxon>
        <taxon>Schizopora</taxon>
    </lineage>
</organism>
<dbReference type="Pfam" id="PF00106">
    <property type="entry name" value="adh_short"/>
    <property type="match status" value="1"/>
</dbReference>
<keyword evidence="6" id="KW-1185">Reference proteome</keyword>